<evidence type="ECO:0000313" key="1">
    <source>
        <dbReference type="EMBL" id="AIF20310.1"/>
    </source>
</evidence>
<organism evidence="1">
    <name type="scientific">uncultured marine thaumarchaeote KM3_89_C12</name>
    <dbReference type="NCBI Taxonomy" id="1456339"/>
    <lineage>
        <taxon>Archaea</taxon>
        <taxon>Nitrososphaerota</taxon>
        <taxon>environmental samples</taxon>
    </lineage>
</organism>
<accession>A0A075HXK9</accession>
<proteinExistence type="predicted"/>
<dbReference type="AlphaFoldDB" id="A0A075HXK9"/>
<sequence length="255" mass="29243">MKTKNVVVGLGEIGKPIQKLISKSELTIGFDINKKLMNVEQFQKNISIPTKTLHICTPFTNNFHQNVISLCDKFSPKCLVIHSTIAPYSTKKLQNELTIPIIFSPTRGVHKRMLHDLKRYTKFFAIEPDAPKKNWAIITYTNLMKKCGVKTKKMSDPITLELAKIICDTSYYGWLINYAQLSKMIAVKNNVNYDEMWAFADEIQKFLGNRPKMRPGNIGGHCVIPNLELVQNETLNFIKKINNTFNVQTNLKKHK</sequence>
<dbReference type="EMBL" id="KF901161">
    <property type="protein sequence ID" value="AIF20310.1"/>
    <property type="molecule type" value="Genomic_DNA"/>
</dbReference>
<protein>
    <recommendedName>
        <fullName evidence="2">UDP-glucose/GDP-mannose dehydrogenase</fullName>
    </recommendedName>
</protein>
<name>A0A075HXK9_9ARCH</name>
<reference evidence="1" key="1">
    <citation type="journal article" date="2014" name="Genome Biol. Evol.">
        <title>Pangenome evidence for extensive interdomain horizontal transfer affecting lineage core and shell genes in uncultured planktonic thaumarchaeota and euryarchaeota.</title>
        <authorList>
            <person name="Deschamps P."/>
            <person name="Zivanovic Y."/>
            <person name="Moreira D."/>
            <person name="Rodriguez-Valera F."/>
            <person name="Lopez-Garcia P."/>
        </authorList>
    </citation>
    <scope>NUCLEOTIDE SEQUENCE</scope>
</reference>
<evidence type="ECO:0008006" key="2">
    <source>
        <dbReference type="Google" id="ProtNLM"/>
    </source>
</evidence>